<proteinExistence type="predicted"/>
<dbReference type="AlphaFoldDB" id="A0A7C1GMG7"/>
<sequence>MSYDAHIRKIDSSTRGYSSSIAVYLTALYYRFGFGLEQSKDAVMKILLDIGEGGRRVAEAQRALDTFINILTNYIPDPREFVEKLEENLYWKFRDALYYYIRASPRRVREIYQSMLDLKAFARDKTRKGSFIVTSENVEMTEGSGGVFIPKYGMGLKDLRESGFLVLAYRSEMWFYTVYHLIVPAPYVDASILTAYKH</sequence>
<dbReference type="EMBL" id="DSAY01000011">
    <property type="protein sequence ID" value="HDP14271.1"/>
    <property type="molecule type" value="Genomic_DNA"/>
</dbReference>
<accession>A0A7C1GMG7</accession>
<evidence type="ECO:0000313" key="1">
    <source>
        <dbReference type="EMBL" id="HDP14271.1"/>
    </source>
</evidence>
<gene>
    <name evidence="1" type="ORF">ENN26_00645</name>
</gene>
<name>A0A7C1GMG7_9CREN</name>
<reference evidence="1" key="1">
    <citation type="journal article" date="2020" name="mSystems">
        <title>Genome- and Community-Level Interaction Insights into Carbon Utilization and Element Cycling Functions of Hydrothermarchaeota in Hydrothermal Sediment.</title>
        <authorList>
            <person name="Zhou Z."/>
            <person name="Liu Y."/>
            <person name="Xu W."/>
            <person name="Pan J."/>
            <person name="Luo Z.H."/>
            <person name="Li M."/>
        </authorList>
    </citation>
    <scope>NUCLEOTIDE SEQUENCE [LARGE SCALE GENOMIC DNA]</scope>
    <source>
        <strain evidence="1">SpSt-116</strain>
    </source>
</reference>
<comment type="caution">
    <text evidence="1">The sequence shown here is derived from an EMBL/GenBank/DDBJ whole genome shotgun (WGS) entry which is preliminary data.</text>
</comment>
<protein>
    <submittedName>
        <fullName evidence="1">Uncharacterized protein</fullName>
    </submittedName>
</protein>
<organism evidence="1">
    <name type="scientific">Thermofilum adornatum</name>
    <dbReference type="NCBI Taxonomy" id="1365176"/>
    <lineage>
        <taxon>Archaea</taxon>
        <taxon>Thermoproteota</taxon>
        <taxon>Thermoprotei</taxon>
        <taxon>Thermofilales</taxon>
        <taxon>Thermofilaceae</taxon>
        <taxon>Thermofilum</taxon>
    </lineage>
</organism>